<gene>
    <name evidence="3" type="ORF">J3A84_00920</name>
</gene>
<feature type="region of interest" description="Disordered" evidence="1">
    <location>
        <begin position="24"/>
        <end position="59"/>
    </location>
</feature>
<dbReference type="AlphaFoldDB" id="A0A939H5N9"/>
<proteinExistence type="predicted"/>
<comment type="caution">
    <text evidence="3">The sequence shown here is derived from an EMBL/GenBank/DDBJ whole genome shotgun (WGS) entry which is preliminary data.</text>
</comment>
<evidence type="ECO:0000313" key="3">
    <source>
        <dbReference type="EMBL" id="MBO1263601.1"/>
    </source>
</evidence>
<keyword evidence="4" id="KW-1185">Reference proteome</keyword>
<dbReference type="Proteomes" id="UP000664218">
    <property type="component" value="Unassembled WGS sequence"/>
</dbReference>
<evidence type="ECO:0000256" key="1">
    <source>
        <dbReference type="SAM" id="MobiDB-lite"/>
    </source>
</evidence>
<evidence type="ECO:0000256" key="2">
    <source>
        <dbReference type="SAM" id="SignalP"/>
    </source>
</evidence>
<feature type="compositionally biased region" description="Low complexity" evidence="1">
    <location>
        <begin position="24"/>
        <end position="45"/>
    </location>
</feature>
<dbReference type="PROSITE" id="PS51257">
    <property type="entry name" value="PROKAR_LIPOPROTEIN"/>
    <property type="match status" value="1"/>
</dbReference>
<feature type="signal peptide" evidence="2">
    <location>
        <begin position="1"/>
        <end position="20"/>
    </location>
</feature>
<protein>
    <recommendedName>
        <fullName evidence="5">Lipoprotein</fullName>
    </recommendedName>
</protein>
<name>A0A939H5N9_9CLOT</name>
<dbReference type="RefSeq" id="WP_207598117.1">
    <property type="nucleotide sequence ID" value="NZ_JAFNJU010000001.1"/>
</dbReference>
<reference evidence="3" key="1">
    <citation type="submission" date="2021-03" db="EMBL/GenBank/DDBJ databases">
        <title>Proteiniclasticum marinus sp. nov., isolated from tidal flat sediment.</title>
        <authorList>
            <person name="Namirimu T."/>
            <person name="Yang J.-A."/>
            <person name="Yang S.-H."/>
            <person name="Kim Y.-J."/>
            <person name="Kwon K.K."/>
        </authorList>
    </citation>
    <scope>NUCLEOTIDE SEQUENCE</scope>
    <source>
        <strain evidence="3">SCR006</strain>
    </source>
</reference>
<sequence>MNKKLTVLIISAMAVLFAVGCTTEEQTPETPAETPVETPAETPAETPEETPAETPEESEIAVTSLLESRELTDEEQNSLEKVVRFMRTVDDTVQVALFEMTEIEGGFNMELVLKNNFADTTVVEEGTIISVLNQEQEAIEVTLPMDIEIEPNAGVLFETEVKTDLLSSRSDVYFIEFKAEEAE</sequence>
<accession>A0A939H5N9</accession>
<evidence type="ECO:0008006" key="5">
    <source>
        <dbReference type="Google" id="ProtNLM"/>
    </source>
</evidence>
<organism evidence="3 4">
    <name type="scientific">Proteiniclasticum aestuarii</name>
    <dbReference type="NCBI Taxonomy" id="2817862"/>
    <lineage>
        <taxon>Bacteria</taxon>
        <taxon>Bacillati</taxon>
        <taxon>Bacillota</taxon>
        <taxon>Clostridia</taxon>
        <taxon>Eubacteriales</taxon>
        <taxon>Clostridiaceae</taxon>
        <taxon>Proteiniclasticum</taxon>
    </lineage>
</organism>
<evidence type="ECO:0000313" key="4">
    <source>
        <dbReference type="Proteomes" id="UP000664218"/>
    </source>
</evidence>
<keyword evidence="2" id="KW-0732">Signal</keyword>
<feature type="compositionally biased region" description="Acidic residues" evidence="1">
    <location>
        <begin position="46"/>
        <end position="59"/>
    </location>
</feature>
<dbReference type="EMBL" id="JAFNJU010000001">
    <property type="protein sequence ID" value="MBO1263601.1"/>
    <property type="molecule type" value="Genomic_DNA"/>
</dbReference>
<feature type="chain" id="PRO_5039205225" description="Lipoprotein" evidence="2">
    <location>
        <begin position="21"/>
        <end position="183"/>
    </location>
</feature>